<dbReference type="EMBL" id="GBRH01223017">
    <property type="protein sequence ID" value="JAD74878.1"/>
    <property type="molecule type" value="Transcribed_RNA"/>
</dbReference>
<sequence>MLLRRIIIFHWGACHLFPFKSRNVHQIKMKSDLPKERALRGEMCWWTTIHLDHLSRISLNRSYYLLFNQLLQVQQDLILQQEVKHAQRRE</sequence>
<proteinExistence type="predicted"/>
<reference evidence="1" key="1">
    <citation type="submission" date="2014-09" db="EMBL/GenBank/DDBJ databases">
        <authorList>
            <person name="Magalhaes I.L.F."/>
            <person name="Oliveira U."/>
            <person name="Santos F.R."/>
            <person name="Vidigal T.H.D.A."/>
            <person name="Brescovit A.D."/>
            <person name="Santos A.J."/>
        </authorList>
    </citation>
    <scope>NUCLEOTIDE SEQUENCE</scope>
    <source>
        <tissue evidence="1">Shoot tissue taken approximately 20 cm above the soil surface</tissue>
    </source>
</reference>
<reference evidence="1" key="2">
    <citation type="journal article" date="2015" name="Data Brief">
        <title>Shoot transcriptome of the giant reed, Arundo donax.</title>
        <authorList>
            <person name="Barrero R.A."/>
            <person name="Guerrero F.D."/>
            <person name="Moolhuijzen P."/>
            <person name="Goolsby J.A."/>
            <person name="Tidwell J."/>
            <person name="Bellgard S.E."/>
            <person name="Bellgard M.I."/>
        </authorList>
    </citation>
    <scope>NUCLEOTIDE SEQUENCE</scope>
    <source>
        <tissue evidence="1">Shoot tissue taken approximately 20 cm above the soil surface</tissue>
    </source>
</reference>
<dbReference type="AlphaFoldDB" id="A0A0A9CK91"/>
<organism evidence="1">
    <name type="scientific">Arundo donax</name>
    <name type="common">Giant reed</name>
    <name type="synonym">Donax arundinaceus</name>
    <dbReference type="NCBI Taxonomy" id="35708"/>
    <lineage>
        <taxon>Eukaryota</taxon>
        <taxon>Viridiplantae</taxon>
        <taxon>Streptophyta</taxon>
        <taxon>Embryophyta</taxon>
        <taxon>Tracheophyta</taxon>
        <taxon>Spermatophyta</taxon>
        <taxon>Magnoliopsida</taxon>
        <taxon>Liliopsida</taxon>
        <taxon>Poales</taxon>
        <taxon>Poaceae</taxon>
        <taxon>PACMAD clade</taxon>
        <taxon>Arundinoideae</taxon>
        <taxon>Arundineae</taxon>
        <taxon>Arundo</taxon>
    </lineage>
</organism>
<accession>A0A0A9CK91</accession>
<evidence type="ECO:0000313" key="1">
    <source>
        <dbReference type="EMBL" id="JAD74878.1"/>
    </source>
</evidence>
<name>A0A0A9CK91_ARUDO</name>
<protein>
    <submittedName>
        <fullName evidence="1">Rbr3</fullName>
    </submittedName>
</protein>